<keyword evidence="2" id="KW-1185">Reference proteome</keyword>
<dbReference type="STRING" id="288705.RSal33209_1124"/>
<reference evidence="2" key="1">
    <citation type="journal article" date="2008" name="J. Bacteriol.">
        <title>Genome sequence of the fish pathogen Renibacterium salmoninarum suggests reductive evolution away from an environmental Arthrobacter ancestor.</title>
        <authorList>
            <person name="Wiens G.D."/>
            <person name="Rockey D.D."/>
            <person name="Wu Z."/>
            <person name="Chang J."/>
            <person name="Levy R."/>
            <person name="Crane S."/>
            <person name="Chen D.S."/>
            <person name="Capri G.R."/>
            <person name="Burnett J.R."/>
            <person name="Sudheesh P.S."/>
            <person name="Schipma M.J."/>
            <person name="Burd H."/>
            <person name="Bhattacharyya A."/>
            <person name="Rhodes L.D."/>
            <person name="Kaul R."/>
            <person name="Strom M.S."/>
        </authorList>
    </citation>
    <scope>NUCLEOTIDE SEQUENCE [LARGE SCALE GENOMIC DNA]</scope>
    <source>
        <strain evidence="2">ATCC 33209 / DSM 20767 / JCM 11484 / NBRC 15589 / NCIMB 2235</strain>
    </source>
</reference>
<dbReference type="HOGENOM" id="CLU_2525185_0_0_11"/>
<dbReference type="RefSeq" id="WP_012244548.1">
    <property type="nucleotide sequence ID" value="NC_010168.1"/>
</dbReference>
<proteinExistence type="predicted"/>
<sequence length="84" mass="9471">MKHSNIVSQQKHIEDFRTKDGLLTKLRPGDRIRLEYPHGGSSVGVVDEHTADFSVVWIHLDHGQGRTMLLADDQIRIVKQPSAS</sequence>
<name>A9WP87_RENSM</name>
<dbReference type="EMBL" id="CP000910">
    <property type="protein sequence ID" value="ABY22862.1"/>
    <property type="molecule type" value="Genomic_DNA"/>
</dbReference>
<dbReference type="Proteomes" id="UP000002007">
    <property type="component" value="Chromosome"/>
</dbReference>
<organism evidence="1 2">
    <name type="scientific">Renibacterium salmoninarum (strain ATCC 33209 / DSM 20767 / JCM 11484 / NBRC 15589 / NCIMB 2235)</name>
    <dbReference type="NCBI Taxonomy" id="288705"/>
    <lineage>
        <taxon>Bacteria</taxon>
        <taxon>Bacillati</taxon>
        <taxon>Actinomycetota</taxon>
        <taxon>Actinomycetes</taxon>
        <taxon>Micrococcales</taxon>
        <taxon>Micrococcaceae</taxon>
        <taxon>Renibacterium</taxon>
    </lineage>
</organism>
<evidence type="ECO:0008006" key="3">
    <source>
        <dbReference type="Google" id="ProtNLM"/>
    </source>
</evidence>
<evidence type="ECO:0000313" key="1">
    <source>
        <dbReference type="EMBL" id="ABY22862.1"/>
    </source>
</evidence>
<gene>
    <name evidence="1" type="ordered locus">RSal33209_1124</name>
</gene>
<dbReference type="AlphaFoldDB" id="A9WP87"/>
<dbReference type="KEGG" id="rsa:RSal33209_1124"/>
<accession>A9WP87</accession>
<protein>
    <recommendedName>
        <fullName evidence="3">DUF1918 domain-containing protein</fullName>
    </recommendedName>
</protein>
<evidence type="ECO:0000313" key="2">
    <source>
        <dbReference type="Proteomes" id="UP000002007"/>
    </source>
</evidence>